<keyword evidence="4" id="KW-0479">Metal-binding</keyword>
<evidence type="ECO:0000256" key="8">
    <source>
        <dbReference type="ARBA" id="ARBA00023014"/>
    </source>
</evidence>
<dbReference type="InterPro" id="IPR011257">
    <property type="entry name" value="DNA_glycosylase"/>
</dbReference>
<dbReference type="GO" id="GO:0032357">
    <property type="term" value="F:oxidized purine DNA binding"/>
    <property type="evidence" value="ECO:0007669"/>
    <property type="project" value="TreeGrafter"/>
</dbReference>
<keyword evidence="7" id="KW-0408">Iron</keyword>
<dbReference type="GO" id="GO:0046872">
    <property type="term" value="F:metal ion binding"/>
    <property type="evidence" value="ECO:0007669"/>
    <property type="project" value="UniProtKB-KW"/>
</dbReference>
<evidence type="ECO:0000256" key="10">
    <source>
        <dbReference type="ARBA" id="ARBA00023295"/>
    </source>
</evidence>
<dbReference type="InterPro" id="IPR044298">
    <property type="entry name" value="MIG/MutY"/>
</dbReference>
<evidence type="ECO:0000256" key="5">
    <source>
        <dbReference type="ARBA" id="ARBA00022763"/>
    </source>
</evidence>
<dbReference type="GO" id="GO:0006284">
    <property type="term" value="P:base-excision repair"/>
    <property type="evidence" value="ECO:0007669"/>
    <property type="project" value="InterPro"/>
</dbReference>
<dbReference type="GO" id="GO:0034039">
    <property type="term" value="F:8-oxo-7,8-dihydroguanine DNA N-glycosylase activity"/>
    <property type="evidence" value="ECO:0007669"/>
    <property type="project" value="TreeGrafter"/>
</dbReference>
<dbReference type="CDD" id="cd00056">
    <property type="entry name" value="ENDO3c"/>
    <property type="match status" value="1"/>
</dbReference>
<accession>A0A420W582</accession>
<dbReference type="AlphaFoldDB" id="A0A420W582"/>
<dbReference type="EMBL" id="RBIE01000007">
    <property type="protein sequence ID" value="RKQ59097.1"/>
    <property type="molecule type" value="Genomic_DNA"/>
</dbReference>
<evidence type="ECO:0000256" key="3">
    <source>
        <dbReference type="ARBA" id="ARBA00008343"/>
    </source>
</evidence>
<dbReference type="PANTHER" id="PTHR42944">
    <property type="entry name" value="ADENINE DNA GLYCOSYLASE"/>
    <property type="match status" value="1"/>
</dbReference>
<dbReference type="SUPFAM" id="SSF48150">
    <property type="entry name" value="DNA-glycosylase"/>
    <property type="match status" value="1"/>
</dbReference>
<keyword evidence="10" id="KW-0326">Glycosidase</keyword>
<organism evidence="12 13">
    <name type="scientific">Thermovibrio guaymasensis</name>
    <dbReference type="NCBI Taxonomy" id="240167"/>
    <lineage>
        <taxon>Bacteria</taxon>
        <taxon>Pseudomonadati</taxon>
        <taxon>Aquificota</taxon>
        <taxon>Aquificia</taxon>
        <taxon>Desulfurobacteriales</taxon>
        <taxon>Desulfurobacteriaceae</taxon>
        <taxon>Thermovibrio</taxon>
    </lineage>
</organism>
<dbReference type="GO" id="GO:0035485">
    <property type="term" value="F:adenine/guanine mispair binding"/>
    <property type="evidence" value="ECO:0007669"/>
    <property type="project" value="TreeGrafter"/>
</dbReference>
<evidence type="ECO:0000256" key="1">
    <source>
        <dbReference type="ARBA" id="ARBA00001966"/>
    </source>
</evidence>
<dbReference type="InterPro" id="IPR003265">
    <property type="entry name" value="HhH-GPD_domain"/>
</dbReference>
<feature type="domain" description="HhH-GPD" evidence="11">
    <location>
        <begin position="45"/>
        <end position="195"/>
    </location>
</feature>
<dbReference type="Gene3D" id="1.10.1670.10">
    <property type="entry name" value="Helix-hairpin-Helix base-excision DNA repair enzymes (C-terminal)"/>
    <property type="match status" value="1"/>
</dbReference>
<dbReference type="Proteomes" id="UP000280881">
    <property type="component" value="Unassembled WGS sequence"/>
</dbReference>
<keyword evidence="8" id="KW-0411">Iron-sulfur</keyword>
<keyword evidence="13" id="KW-1185">Reference proteome</keyword>
<evidence type="ECO:0000313" key="13">
    <source>
        <dbReference type="Proteomes" id="UP000280881"/>
    </source>
</evidence>
<evidence type="ECO:0000256" key="7">
    <source>
        <dbReference type="ARBA" id="ARBA00023004"/>
    </source>
</evidence>
<gene>
    <name evidence="12" type="ORF">C7457_1737</name>
</gene>
<evidence type="ECO:0000259" key="11">
    <source>
        <dbReference type="SMART" id="SM00478"/>
    </source>
</evidence>
<keyword evidence="5" id="KW-0227">DNA damage</keyword>
<comment type="function">
    <text evidence="2">Adenine glycosylase active on G-A mispairs. MutY also corrects error-prone DNA synthesis past GO lesions which are due to the oxidatively damaged form of guanine: 7,8-dihydro-8-oxoguanine (8-oxo-dGTP).</text>
</comment>
<evidence type="ECO:0000256" key="6">
    <source>
        <dbReference type="ARBA" id="ARBA00022801"/>
    </source>
</evidence>
<dbReference type="SMART" id="SM00478">
    <property type="entry name" value="ENDO3c"/>
    <property type="match status" value="1"/>
</dbReference>
<dbReference type="PANTHER" id="PTHR42944:SF1">
    <property type="entry name" value="ADENINE DNA GLYCOSYLASE"/>
    <property type="match status" value="1"/>
</dbReference>
<evidence type="ECO:0000256" key="2">
    <source>
        <dbReference type="ARBA" id="ARBA00002933"/>
    </source>
</evidence>
<dbReference type="GO" id="GO:0006298">
    <property type="term" value="P:mismatch repair"/>
    <property type="evidence" value="ECO:0007669"/>
    <property type="project" value="TreeGrafter"/>
</dbReference>
<sequence length="221" mass="25945">MCFENVIAEFFYLRKRLQEWGKQHLRSYPWRFSNDPYEVLLAEFFLRRTGPKQVLSIYDEFFKTFPDFETIIKGDKNLLDFLLHKLGLHIRKKQLIEMVEYILLTFEGQIPCRRSLLLRIPGVGSYIASIFRCSICECLDPPLDANTVRIVGRFFNFPINDSSRRNKKFRNALTLLMEPDQPRFYAYCLIDLGSIVCKPHKPNCLNCPLNPACCYAVNILS</sequence>
<keyword evidence="6" id="KW-0378">Hydrolase</keyword>
<comment type="similarity">
    <text evidence="3">Belongs to the Nth/MutY family.</text>
</comment>
<comment type="cofactor">
    <cofactor evidence="1">
        <name>[4Fe-4S] cluster</name>
        <dbReference type="ChEBI" id="CHEBI:49883"/>
    </cofactor>
</comment>
<keyword evidence="9" id="KW-0234">DNA repair</keyword>
<name>A0A420W582_9BACT</name>
<reference evidence="12 13" key="1">
    <citation type="submission" date="2018-10" db="EMBL/GenBank/DDBJ databases">
        <title>Genomic Encyclopedia of Type Strains, Phase IV (KMG-IV): sequencing the most valuable type-strain genomes for metagenomic binning, comparative biology and taxonomic classification.</title>
        <authorList>
            <person name="Goeker M."/>
        </authorList>
    </citation>
    <scope>NUCLEOTIDE SEQUENCE [LARGE SCALE GENOMIC DNA]</scope>
    <source>
        <strain evidence="12 13">DSM 15521</strain>
    </source>
</reference>
<evidence type="ECO:0000256" key="4">
    <source>
        <dbReference type="ARBA" id="ARBA00022723"/>
    </source>
</evidence>
<dbReference type="Gene3D" id="1.10.340.30">
    <property type="entry name" value="Hypothetical protein, domain 2"/>
    <property type="match status" value="1"/>
</dbReference>
<comment type="caution">
    <text evidence="12">The sequence shown here is derived from an EMBL/GenBank/DDBJ whole genome shotgun (WGS) entry which is preliminary data.</text>
</comment>
<evidence type="ECO:0000313" key="12">
    <source>
        <dbReference type="EMBL" id="RKQ59097.1"/>
    </source>
</evidence>
<dbReference type="GO" id="GO:0000701">
    <property type="term" value="F:purine-specific mismatch base pair DNA N-glycosylase activity"/>
    <property type="evidence" value="ECO:0007669"/>
    <property type="project" value="TreeGrafter"/>
</dbReference>
<proteinExistence type="inferred from homology"/>
<protein>
    <submittedName>
        <fullName evidence="12">A/G-specific DNA-adenine glycosylase</fullName>
    </submittedName>
</protein>
<dbReference type="InterPro" id="IPR023170">
    <property type="entry name" value="HhH_base_excis_C"/>
</dbReference>
<evidence type="ECO:0000256" key="9">
    <source>
        <dbReference type="ARBA" id="ARBA00023204"/>
    </source>
</evidence>
<dbReference type="GO" id="GO:0051536">
    <property type="term" value="F:iron-sulfur cluster binding"/>
    <property type="evidence" value="ECO:0007669"/>
    <property type="project" value="UniProtKB-KW"/>
</dbReference>